<dbReference type="NCBIfam" id="TIGR02532">
    <property type="entry name" value="IV_pilin_GFxxxE"/>
    <property type="match status" value="1"/>
</dbReference>
<keyword evidence="1" id="KW-1133">Transmembrane helix</keyword>
<dbReference type="KEGG" id="ccos:Pan44_36530"/>
<evidence type="ECO:0000256" key="1">
    <source>
        <dbReference type="SAM" id="Phobius"/>
    </source>
</evidence>
<name>A0A517SHN6_9PLAN</name>
<dbReference type="OrthoDB" id="253619at2"/>
<keyword evidence="3" id="KW-1185">Reference proteome</keyword>
<dbReference type="PROSITE" id="PS00409">
    <property type="entry name" value="PROKAR_NTER_METHYL"/>
    <property type="match status" value="1"/>
</dbReference>
<evidence type="ECO:0000313" key="2">
    <source>
        <dbReference type="EMBL" id="QDT55607.1"/>
    </source>
</evidence>
<organism evidence="2 3">
    <name type="scientific">Caulifigura coniformis</name>
    <dbReference type="NCBI Taxonomy" id="2527983"/>
    <lineage>
        <taxon>Bacteria</taxon>
        <taxon>Pseudomonadati</taxon>
        <taxon>Planctomycetota</taxon>
        <taxon>Planctomycetia</taxon>
        <taxon>Planctomycetales</taxon>
        <taxon>Planctomycetaceae</taxon>
        <taxon>Caulifigura</taxon>
    </lineage>
</organism>
<gene>
    <name evidence="2" type="ORF">Pan44_36530</name>
</gene>
<evidence type="ECO:0008006" key="4">
    <source>
        <dbReference type="Google" id="ProtNLM"/>
    </source>
</evidence>
<dbReference type="Proteomes" id="UP000315700">
    <property type="component" value="Chromosome"/>
</dbReference>
<accession>A0A517SHN6</accession>
<dbReference type="InterPro" id="IPR045584">
    <property type="entry name" value="Pilin-like"/>
</dbReference>
<keyword evidence="1" id="KW-0812">Transmembrane</keyword>
<proteinExistence type="predicted"/>
<keyword evidence="1" id="KW-0472">Membrane</keyword>
<sequence length="346" mass="37170">MRPDRRLRLNRSGFSLIELLVVLTILLMLIGLIVSFFGTAGNAAREAATRVTITKLDALLQARYRQMVDSFAEQDRKPSQKAEWPNLARSAAVALTGTEPTAAKKAMVRINRYRGAFPQRKEDFVYLGGGDFPNPYATGWPSTMPVGHLPETESSELLYFILASGGGTGAEAQIADSINPKHIQDTDGDGLMEFVDDWGVPLRFYNSPTRLLRPNGAYIPGASAEQESVARALMSSAPSRAGNAFDFTNLFNQDPFDPKGALRATSPLTAPAGASDRHFYTNPGGFEIDYHTPDTFYAPLIVSCGGDEALGLGEPTATTSDRHAAILVAGEASDNITNLQSVGGGP</sequence>
<dbReference type="EMBL" id="CP036271">
    <property type="protein sequence ID" value="QDT55607.1"/>
    <property type="molecule type" value="Genomic_DNA"/>
</dbReference>
<dbReference type="InParanoid" id="A0A517SHN6"/>
<protein>
    <recommendedName>
        <fullName evidence="4">Type II secretion system protein G</fullName>
    </recommendedName>
</protein>
<dbReference type="SUPFAM" id="SSF54523">
    <property type="entry name" value="Pili subunits"/>
    <property type="match status" value="1"/>
</dbReference>
<dbReference type="InterPro" id="IPR012902">
    <property type="entry name" value="N_methyl_site"/>
</dbReference>
<feature type="transmembrane region" description="Helical" evidence="1">
    <location>
        <begin position="12"/>
        <end position="37"/>
    </location>
</feature>
<reference evidence="2 3" key="1">
    <citation type="submission" date="2019-02" db="EMBL/GenBank/DDBJ databases">
        <title>Deep-cultivation of Planctomycetes and their phenomic and genomic characterization uncovers novel biology.</title>
        <authorList>
            <person name="Wiegand S."/>
            <person name="Jogler M."/>
            <person name="Boedeker C."/>
            <person name="Pinto D."/>
            <person name="Vollmers J."/>
            <person name="Rivas-Marin E."/>
            <person name="Kohn T."/>
            <person name="Peeters S.H."/>
            <person name="Heuer A."/>
            <person name="Rast P."/>
            <person name="Oberbeckmann S."/>
            <person name="Bunk B."/>
            <person name="Jeske O."/>
            <person name="Meyerdierks A."/>
            <person name="Storesund J.E."/>
            <person name="Kallscheuer N."/>
            <person name="Luecker S."/>
            <person name="Lage O.M."/>
            <person name="Pohl T."/>
            <person name="Merkel B.J."/>
            <person name="Hornburger P."/>
            <person name="Mueller R.-W."/>
            <person name="Bruemmer F."/>
            <person name="Labrenz M."/>
            <person name="Spormann A.M."/>
            <person name="Op den Camp H."/>
            <person name="Overmann J."/>
            <person name="Amann R."/>
            <person name="Jetten M.S.M."/>
            <person name="Mascher T."/>
            <person name="Medema M.H."/>
            <person name="Devos D.P."/>
            <person name="Kaster A.-K."/>
            <person name="Ovreas L."/>
            <person name="Rohde M."/>
            <person name="Galperin M.Y."/>
            <person name="Jogler C."/>
        </authorList>
    </citation>
    <scope>NUCLEOTIDE SEQUENCE [LARGE SCALE GENOMIC DNA]</scope>
    <source>
        <strain evidence="2 3">Pan44</strain>
    </source>
</reference>
<dbReference type="AlphaFoldDB" id="A0A517SHN6"/>
<evidence type="ECO:0000313" key="3">
    <source>
        <dbReference type="Proteomes" id="UP000315700"/>
    </source>
</evidence>
<dbReference type="RefSeq" id="WP_145031564.1">
    <property type="nucleotide sequence ID" value="NZ_CP036271.1"/>
</dbReference>
<dbReference type="Pfam" id="PF07963">
    <property type="entry name" value="N_methyl"/>
    <property type="match status" value="1"/>
</dbReference>